<dbReference type="PROSITE" id="PS00216">
    <property type="entry name" value="SUGAR_TRANSPORT_1"/>
    <property type="match status" value="1"/>
</dbReference>
<feature type="transmembrane region" description="Helical" evidence="12">
    <location>
        <begin position="134"/>
        <end position="153"/>
    </location>
</feature>
<evidence type="ECO:0000256" key="5">
    <source>
        <dbReference type="ARBA" id="ARBA00022692"/>
    </source>
</evidence>
<evidence type="ECO:0000256" key="11">
    <source>
        <dbReference type="SAM" id="MobiDB-lite"/>
    </source>
</evidence>
<accession>H1LDV4</accession>
<dbReference type="HOGENOM" id="CLU_001265_39_5_9"/>
<keyword evidence="8 12" id="KW-0472">Membrane</keyword>
<dbReference type="PATRIC" id="fig|797516.3.peg.700"/>
<dbReference type="SUPFAM" id="SSF103473">
    <property type="entry name" value="MFS general substrate transporter"/>
    <property type="match status" value="1"/>
</dbReference>
<feature type="transmembrane region" description="Helical" evidence="12">
    <location>
        <begin position="37"/>
        <end position="55"/>
    </location>
</feature>
<feature type="region of interest" description="Disordered" evidence="11">
    <location>
        <begin position="1"/>
        <end position="26"/>
    </location>
</feature>
<keyword evidence="3" id="KW-0813">Transport</keyword>
<keyword evidence="7 12" id="KW-1133">Transmembrane helix</keyword>
<dbReference type="PANTHER" id="PTHR43045">
    <property type="entry name" value="SHIKIMATE TRANSPORTER"/>
    <property type="match status" value="1"/>
</dbReference>
<keyword evidence="5 12" id="KW-0812">Transmembrane</keyword>
<keyword evidence="4" id="KW-1003">Cell membrane</keyword>
<gene>
    <name evidence="14" type="ORF">HMPREF9104_00779</name>
</gene>
<evidence type="ECO:0000256" key="7">
    <source>
        <dbReference type="ARBA" id="ARBA00022989"/>
    </source>
</evidence>
<name>H1LDV4_9LACO</name>
<dbReference type="FunFam" id="1.20.1250.20:FF:000001">
    <property type="entry name" value="Dicarboxylate MFS transporter"/>
    <property type="match status" value="1"/>
</dbReference>
<comment type="function">
    <text evidence="9">May be a proton symporter involved in the uptake of osmolytes such as proline and glycine betaine.</text>
</comment>
<evidence type="ECO:0000256" key="9">
    <source>
        <dbReference type="ARBA" id="ARBA00037295"/>
    </source>
</evidence>
<dbReference type="PROSITE" id="PS50850">
    <property type="entry name" value="MFS"/>
    <property type="match status" value="1"/>
</dbReference>
<feature type="compositionally biased region" description="Low complexity" evidence="11">
    <location>
        <begin position="14"/>
        <end position="24"/>
    </location>
</feature>
<evidence type="ECO:0000256" key="6">
    <source>
        <dbReference type="ARBA" id="ARBA00022847"/>
    </source>
</evidence>
<reference evidence="14 15" key="1">
    <citation type="submission" date="2011-09" db="EMBL/GenBank/DDBJ databases">
        <authorList>
            <person name="Weinstock G."/>
            <person name="Sodergren E."/>
            <person name="Clifton S."/>
            <person name="Fulton L."/>
            <person name="Fulton B."/>
            <person name="Courtney L."/>
            <person name="Fronick C."/>
            <person name="Harrison M."/>
            <person name="Strong C."/>
            <person name="Farmer C."/>
            <person name="Delahaunty K."/>
            <person name="Markovic C."/>
            <person name="Hall O."/>
            <person name="Minx P."/>
            <person name="Tomlinson C."/>
            <person name="Mitreva M."/>
            <person name="Hou S."/>
            <person name="Chen J."/>
            <person name="Wollam A."/>
            <person name="Pepin K.H."/>
            <person name="Johnson M."/>
            <person name="Bhonagiri V."/>
            <person name="Zhang X."/>
            <person name="Suruliraj S."/>
            <person name="Warren W."/>
            <person name="Chinwalla A."/>
            <person name="Mardis E.R."/>
            <person name="Wilson R.K."/>
        </authorList>
    </citation>
    <scope>NUCLEOTIDE SEQUENCE [LARGE SCALE GENOMIC DNA]</scope>
    <source>
        <strain evidence="14 15">F0435</strain>
    </source>
</reference>
<evidence type="ECO:0000256" key="12">
    <source>
        <dbReference type="SAM" id="Phobius"/>
    </source>
</evidence>
<dbReference type="PANTHER" id="PTHR43045:SF2">
    <property type="entry name" value="INNER MEMBRANE METABOLITE TRANSPORT PROTEIN YHJE"/>
    <property type="match status" value="1"/>
</dbReference>
<evidence type="ECO:0000313" key="15">
    <source>
        <dbReference type="Proteomes" id="UP000005025"/>
    </source>
</evidence>
<feature type="transmembrane region" description="Helical" evidence="12">
    <location>
        <begin position="269"/>
        <end position="288"/>
    </location>
</feature>
<dbReference type="GO" id="GO:0005886">
    <property type="term" value="C:plasma membrane"/>
    <property type="evidence" value="ECO:0007669"/>
    <property type="project" value="UniProtKB-SubCell"/>
</dbReference>
<feature type="transmembrane region" description="Helical" evidence="12">
    <location>
        <begin position="174"/>
        <end position="198"/>
    </location>
</feature>
<comment type="caution">
    <text evidence="14">The sequence shown here is derived from an EMBL/GenBank/DDBJ whole genome shotgun (WGS) entry which is preliminary data.</text>
</comment>
<dbReference type="InterPro" id="IPR036259">
    <property type="entry name" value="MFS_trans_sf"/>
</dbReference>
<evidence type="ECO:0000313" key="14">
    <source>
        <dbReference type="EMBL" id="EHO53020.1"/>
    </source>
</evidence>
<feature type="transmembrane region" description="Helical" evidence="12">
    <location>
        <begin position="210"/>
        <end position="229"/>
    </location>
</feature>
<dbReference type="GO" id="GO:0015293">
    <property type="term" value="F:symporter activity"/>
    <property type="evidence" value="ECO:0007669"/>
    <property type="project" value="UniProtKB-KW"/>
</dbReference>
<evidence type="ECO:0000256" key="4">
    <source>
        <dbReference type="ARBA" id="ARBA00022475"/>
    </source>
</evidence>
<evidence type="ECO:0000256" key="2">
    <source>
        <dbReference type="ARBA" id="ARBA00008240"/>
    </source>
</evidence>
<evidence type="ECO:0000256" key="3">
    <source>
        <dbReference type="ARBA" id="ARBA00022448"/>
    </source>
</evidence>
<dbReference type="InterPro" id="IPR005828">
    <property type="entry name" value="MFS_sugar_transport-like"/>
</dbReference>
<dbReference type="InterPro" id="IPR020846">
    <property type="entry name" value="MFS_dom"/>
</dbReference>
<feature type="domain" description="Major facilitator superfamily (MFS) profile" evidence="13">
    <location>
        <begin position="37"/>
        <end position="446"/>
    </location>
</feature>
<dbReference type="STRING" id="797516.HMPREF9104_00779"/>
<dbReference type="InterPro" id="IPR005829">
    <property type="entry name" value="Sugar_transporter_CS"/>
</dbReference>
<dbReference type="Pfam" id="PF00083">
    <property type="entry name" value="Sugar_tr"/>
    <property type="match status" value="1"/>
</dbReference>
<feature type="transmembrane region" description="Helical" evidence="12">
    <location>
        <begin position="330"/>
        <end position="349"/>
    </location>
</feature>
<dbReference type="EMBL" id="AGRJ01000076">
    <property type="protein sequence ID" value="EHO53020.1"/>
    <property type="molecule type" value="Genomic_DNA"/>
</dbReference>
<feature type="transmembrane region" description="Helical" evidence="12">
    <location>
        <begin position="75"/>
        <end position="98"/>
    </location>
</feature>
<dbReference type="Proteomes" id="UP000005025">
    <property type="component" value="Unassembled WGS sequence"/>
</dbReference>
<evidence type="ECO:0000259" key="13">
    <source>
        <dbReference type="PROSITE" id="PS50850"/>
    </source>
</evidence>
<evidence type="ECO:0000256" key="1">
    <source>
        <dbReference type="ARBA" id="ARBA00004651"/>
    </source>
</evidence>
<feature type="transmembrane region" description="Helical" evidence="12">
    <location>
        <begin position="300"/>
        <end position="318"/>
    </location>
</feature>
<evidence type="ECO:0000256" key="10">
    <source>
        <dbReference type="ARBA" id="ARBA00039918"/>
    </source>
</evidence>
<organism evidence="14 15">
    <name type="scientific">Lentilactobacillus kisonensis F0435</name>
    <dbReference type="NCBI Taxonomy" id="797516"/>
    <lineage>
        <taxon>Bacteria</taxon>
        <taxon>Bacillati</taxon>
        <taxon>Bacillota</taxon>
        <taxon>Bacilli</taxon>
        <taxon>Lactobacillales</taxon>
        <taxon>Lactobacillaceae</taxon>
        <taxon>Lentilactobacillus</taxon>
    </lineage>
</organism>
<keyword evidence="6" id="KW-0769">Symport</keyword>
<comment type="similarity">
    <text evidence="2">Belongs to the major facilitator superfamily. Metabolite:H+ Symporter (MHS) family (TC 2.A.1.6) family.</text>
</comment>
<dbReference type="AlphaFoldDB" id="H1LDV4"/>
<comment type="subcellular location">
    <subcellularLocation>
        <location evidence="1">Cell membrane</location>
        <topology evidence="1">Multi-pass membrane protein</topology>
    </subcellularLocation>
</comment>
<sequence>MFTTLTTEKEATNMEETPTTYTETKTTKLERDPIRTVIMASMIGTAIEFFDFYAYGTAAATYFPNVFFPDVTPTIAMILSLLTFGVAFVARPLGSLLFGHFGDKLGRKRALVVSLLMMGLSTVAIGFLPGFKAIGMASIILLCLARFIQGIGLGGEWSGAVLVATENAPKGKRALFGSFTELGAPIGFFLSNGLYYILESTLNQSQMASFGWRIPFLASAVLVVVGLWVRRRMQETPLFRLAQQRDNVQKAPLVEVFVKNWRQVLQGTLAMAVSYTFFFLLSTWSLSYATTVLGFDNKEFLLLLMGSVIAFGGMIVYSSILSDKFGRRKVLLTGTIVIAVFAFVFPFFFQGQRNIWGSLFFLLVGFVAMGIVYGPIGALLPELFPTNTRYSGAGIAYNMSAIVGAAFAPTIASWLVTEWGIHAVGYYLAIMAVVSMVALFFTKETKGIDYTK</sequence>
<feature type="transmembrane region" description="Helical" evidence="12">
    <location>
        <begin position="110"/>
        <end position="128"/>
    </location>
</feature>
<evidence type="ECO:0000256" key="8">
    <source>
        <dbReference type="ARBA" id="ARBA00023136"/>
    </source>
</evidence>
<feature type="transmembrane region" description="Helical" evidence="12">
    <location>
        <begin position="423"/>
        <end position="442"/>
    </location>
</feature>
<feature type="transmembrane region" description="Helical" evidence="12">
    <location>
        <begin position="395"/>
        <end position="417"/>
    </location>
</feature>
<dbReference type="Gene3D" id="1.20.1250.20">
    <property type="entry name" value="MFS general substrate transporter like domains"/>
    <property type="match status" value="2"/>
</dbReference>
<feature type="transmembrane region" description="Helical" evidence="12">
    <location>
        <begin position="355"/>
        <end position="374"/>
    </location>
</feature>
<protein>
    <recommendedName>
        <fullName evidence="10">Putative proline/betaine transporter</fullName>
    </recommendedName>
</protein>
<dbReference type="CDD" id="cd17369">
    <property type="entry name" value="MFS_ShiA_like"/>
    <property type="match status" value="1"/>
</dbReference>
<proteinExistence type="inferred from homology"/>